<accession>A0A857KV39</accession>
<feature type="transmembrane region" description="Helical" evidence="2">
    <location>
        <begin position="88"/>
        <end position="111"/>
    </location>
</feature>
<evidence type="ECO:0000256" key="2">
    <source>
        <dbReference type="SAM" id="Phobius"/>
    </source>
</evidence>
<feature type="region of interest" description="Disordered" evidence="1">
    <location>
        <begin position="1"/>
        <end position="62"/>
    </location>
</feature>
<evidence type="ECO:0000313" key="3">
    <source>
        <dbReference type="EMBL" id="QHN38560.1"/>
    </source>
</evidence>
<keyword evidence="3" id="KW-0808">Transferase</keyword>
<keyword evidence="3" id="KW-0418">Kinase</keyword>
<feature type="compositionally biased region" description="Basic and acidic residues" evidence="1">
    <location>
        <begin position="32"/>
        <end position="48"/>
    </location>
</feature>
<feature type="compositionally biased region" description="Polar residues" evidence="1">
    <location>
        <begin position="17"/>
        <end position="29"/>
    </location>
</feature>
<keyword evidence="3" id="KW-0723">Serine/threonine-protein kinase</keyword>
<sequence length="238" mass="24335">MTSATDTRDQDTDTSAEESTPGTPESTIPDSKAADSKAADSKAADSKAADSTAADSTAADTKTAGVARGDDLADGGVKEFLNPRRHPVIAGISALCVAALVATVVLAVLLAGRSGELNEERDLNQDKATAERIAGDYAVGAATFGYDGLGTWATALKKGTSAQLTSRFDTAVSALTPLIQETQWKQTATLLAAKTTDIRGGQMVVQVFVSTHMTSTQVPGGLNTVTPYSIPSNAAVTG</sequence>
<feature type="compositionally biased region" description="Basic and acidic residues" evidence="1">
    <location>
        <begin position="1"/>
        <end position="11"/>
    </location>
</feature>
<gene>
    <name evidence="3" type="ORF">GII30_04645</name>
</gene>
<dbReference type="AlphaFoldDB" id="A0A857KV39"/>
<protein>
    <submittedName>
        <fullName evidence="3">Serine/threonine protein kinase</fullName>
    </submittedName>
</protein>
<name>A0A857KV39_9ACTN</name>
<reference evidence="3" key="1">
    <citation type="journal article" date="2021" name="Nat. Microbiol.">
        <title>Cocultivation of an ultrasmall environmental parasitic bacterium with lytic ability against bacteria associated with wastewater foams.</title>
        <authorList>
            <person name="Batinovic S."/>
            <person name="Rose J.J.A."/>
            <person name="Ratcliffe J."/>
            <person name="Seviour R.J."/>
            <person name="Petrovski S."/>
        </authorList>
    </citation>
    <scope>NUCLEOTIDE SEQUENCE</scope>
    <source>
        <strain evidence="3">CON44</strain>
    </source>
</reference>
<dbReference type="EMBL" id="CP045810">
    <property type="protein sequence ID" value="QHN38560.1"/>
    <property type="molecule type" value="Genomic_DNA"/>
</dbReference>
<dbReference type="RefSeq" id="WP_005187962.1">
    <property type="nucleotide sequence ID" value="NZ_CP045804.1"/>
</dbReference>
<feature type="compositionally biased region" description="Low complexity" evidence="1">
    <location>
        <begin position="49"/>
        <end position="62"/>
    </location>
</feature>
<evidence type="ECO:0000256" key="1">
    <source>
        <dbReference type="SAM" id="MobiDB-lite"/>
    </source>
</evidence>
<proteinExistence type="predicted"/>
<keyword evidence="2" id="KW-0812">Transmembrane</keyword>
<organism evidence="3">
    <name type="scientific">Gordonia amarae</name>
    <dbReference type="NCBI Taxonomy" id="36821"/>
    <lineage>
        <taxon>Bacteria</taxon>
        <taxon>Bacillati</taxon>
        <taxon>Actinomycetota</taxon>
        <taxon>Actinomycetes</taxon>
        <taxon>Mycobacteriales</taxon>
        <taxon>Gordoniaceae</taxon>
        <taxon>Gordonia</taxon>
    </lineage>
</organism>
<dbReference type="GO" id="GO:0004674">
    <property type="term" value="F:protein serine/threonine kinase activity"/>
    <property type="evidence" value="ECO:0007669"/>
    <property type="project" value="UniProtKB-KW"/>
</dbReference>
<keyword evidence="2" id="KW-0472">Membrane</keyword>
<keyword evidence="2" id="KW-1133">Transmembrane helix</keyword>